<feature type="compositionally biased region" description="Pro residues" evidence="1">
    <location>
        <begin position="710"/>
        <end position="723"/>
    </location>
</feature>
<accession>A0ABV7ZCM8</accession>
<feature type="domain" description="M23ase beta-sheet core" evidence="2">
    <location>
        <begin position="596"/>
        <end position="699"/>
    </location>
</feature>
<dbReference type="PANTHER" id="PTHR21666:SF270">
    <property type="entry name" value="MUREIN HYDROLASE ACTIVATOR ENVC"/>
    <property type="match status" value="1"/>
</dbReference>
<feature type="region of interest" description="Disordered" evidence="1">
    <location>
        <begin position="1785"/>
        <end position="1808"/>
    </location>
</feature>
<reference evidence="4" key="1">
    <citation type="journal article" date="2019" name="Int. J. Syst. Evol. Microbiol.">
        <title>The Global Catalogue of Microorganisms (GCM) 10K type strain sequencing project: providing services to taxonomists for standard genome sequencing and annotation.</title>
        <authorList>
            <consortium name="The Broad Institute Genomics Platform"/>
            <consortium name="The Broad Institute Genome Sequencing Center for Infectious Disease"/>
            <person name="Wu L."/>
            <person name="Ma J."/>
        </authorList>
    </citation>
    <scope>NUCLEOTIDE SEQUENCE [LARGE SCALE GENOMIC DNA]</scope>
    <source>
        <strain evidence="4">CCTCC AB 2017081</strain>
    </source>
</reference>
<feature type="region of interest" description="Disordered" evidence="1">
    <location>
        <begin position="947"/>
        <end position="966"/>
    </location>
</feature>
<evidence type="ECO:0000256" key="1">
    <source>
        <dbReference type="SAM" id="MobiDB-lite"/>
    </source>
</evidence>
<dbReference type="InterPro" id="IPR050570">
    <property type="entry name" value="Cell_wall_metabolism_enzyme"/>
</dbReference>
<dbReference type="SUPFAM" id="SSF51261">
    <property type="entry name" value="Duplicated hybrid motif"/>
    <property type="match status" value="1"/>
</dbReference>
<feature type="compositionally biased region" description="Basic and acidic residues" evidence="1">
    <location>
        <begin position="857"/>
        <end position="880"/>
    </location>
</feature>
<dbReference type="CDD" id="cd12797">
    <property type="entry name" value="M23_peptidase"/>
    <property type="match status" value="1"/>
</dbReference>
<dbReference type="InterPro" id="IPR016047">
    <property type="entry name" value="M23ase_b-sheet_dom"/>
</dbReference>
<protein>
    <submittedName>
        <fullName evidence="3">Peptidoglycan DD-metalloendopeptidase family protein</fullName>
    </submittedName>
</protein>
<keyword evidence="4" id="KW-1185">Reference proteome</keyword>
<dbReference type="Proteomes" id="UP001595803">
    <property type="component" value="Unassembled WGS sequence"/>
</dbReference>
<comment type="caution">
    <text evidence="3">The sequence shown here is derived from an EMBL/GenBank/DDBJ whole genome shotgun (WGS) entry which is preliminary data.</text>
</comment>
<sequence>MAPSVADDILLRLNTQATGTADVQQLSRSITQLTAEMTATGNAAQVSETKLELIRDELLRTARGFQAGSREATQLAQAAAQVQARITAMGTATARATAETQRQAAAAARAATETQRQAAASQAAADAAAAQARAQAQANTLTARLGGLATDASAGLGTLRAGLAAVIGPQIIGGFRSLVSSVTGLTDEVNRANSAGLVFELTMTRFKVNVDDADRVAARLARTFGVSVFEIKDAMATMVRAGARDLGQLEGAMKGAGASAILAGRQAKDGFDGLAAAVATGLSNSLNGISVAENVGPALDKVAKAAGTTADGLSDVARASTVLGLVSRATATEVEALPAILNDYTRSQAESRQAAQELRQELGTALMPVVTTLTGEVTRSLQAGTDWARANRDTLVPSLKEVGVFLVDTGNALKVVLAFIGDLGTAVGGVGTVLVGFGLTVAGGLTGGIRAAVTEIKALFATSVDSLLAFQTAWNQLRRGDFAGAKRTIAEAIQANLEAFRAAPGNVVAGVQQGAQWGVETVYAGADSLSTVGTRTNTAITQGNASGARVRDALGLISLPEFLKALGVGGYRITQDFGATPYAQANRGTPGYEDGTHKGLDIGTPEGTRLYSPVSGTLAFAGWNKQGFGNLVKIIDEQGRSILLGHLKGLSDDLKKQLASGNKTVTAGQLLGFTGSTGNSSGPHLHLEVRDAQGRALDPASLKAGGSTAPSPPPTSTAPPPAGQPVTFTDAQITKARALQAAIDAAVKANDPKAWNGATAAMQRWEKQSEGNRAALDAVRATAQRTAQASRDATEEQIQGQLRAARTLAEEEARIKASGTRGEREALDSRVKAFTDGGVAQREALERARRALAGETQLREQQQRDQETAEREATARAKEQARIRAQIASEGRALTVSGAQQAAQRIQELNSQELAAFKGTAAERLKVVQRQSQDEYTARMRVTQAQRDAALRESANQGGPNQAERDRQIRVQYEQTRLEQQGVRLETVRQATAAVTQAQEDYTAALDEGTRAGNEALATLDRTQLGGRELAATAQTLIPAQTTFDALQIRIHALRADLSTPGVAEAWIASIEDMAKAGRLTAPQVAALKEQIVGLRDETATLIDLGGAVLDPDTGKLLFKTEAQVRGIGVAADGTTQNFFDLQNAIENVGRLSESELETLLQQSGLAADEAERLRAAWDALYGTLGTGPLLPDSLQGRGVSDGAVPGPEDPATGVLAAGEKDALLARMETMHLDDIGKVYAGLILKGVQDTPLGQLIGGYLRDQAQAIQDALLSDGGATQDLTASGERRGVRDESGRAVSTEPELTFLTDDQVRGIGQKTDTIGQDYYDLEHVIQNVMTMSRDEMTALMVTAGLLPAQIAKVTAAWEDFHQVADLPVAGIEARFEGWATKVDTLVADLDDGAISQEDFNRQALDTVPALERLAQAADARGFAELAGYYRTAAAGLKELVTGAGTVTQTLTTAEQQAADTTVSLLDLTTRYRDGAMGQQEFVTAAQAALDSLEQQAQAAERVGNTELAAYYRQLAAELRELGGAALTTAGGFQKFAEYAGYTQQLAGAFGKLAGATGNGDLEANFNGIANAAGQAIALAGDVARILANPADVGAWVGAITKVVSGIADAAAGYRRAREEAAKARKEFESGFKVIDASAFSSFTTRSRGFWADLFGGGPEVVKQIDETAATIARTIESGVSSGFTRGITNFLNGTGSLLDGIRDGIRGAVIDAITQAIIQGAIIKGTLGGLLTELTTTLAGGGDATSVITRIGEALPGVAQQLEATLTPLRRTIDAALPASSPSSGGSSPTLASNTGTLQTGTPTVVIDVLREARDLLRSANDTGRLLAEAARTFDGAVDRFGQYVDRVAGPHASSTAGAR</sequence>
<name>A0ABV7ZCM8_9DEIO</name>
<gene>
    <name evidence="3" type="ORF">ACFOSB_18225</name>
</gene>
<dbReference type="RefSeq" id="WP_322472216.1">
    <property type="nucleotide sequence ID" value="NZ_JBHRZG010000024.1"/>
</dbReference>
<feature type="compositionally biased region" description="Basic and acidic residues" evidence="1">
    <location>
        <begin position="1286"/>
        <end position="1296"/>
    </location>
</feature>
<feature type="region of interest" description="Disordered" evidence="1">
    <location>
        <begin position="699"/>
        <end position="726"/>
    </location>
</feature>
<dbReference type="Gene3D" id="2.70.70.10">
    <property type="entry name" value="Glucose Permease (Domain IIA)"/>
    <property type="match status" value="1"/>
</dbReference>
<dbReference type="InterPro" id="IPR011055">
    <property type="entry name" value="Dup_hybrid_motif"/>
</dbReference>
<feature type="region of interest" description="Disordered" evidence="1">
    <location>
        <begin position="1279"/>
        <end position="1300"/>
    </location>
</feature>
<organism evidence="3 4">
    <name type="scientific">Deinococcus rufus</name>
    <dbReference type="NCBI Taxonomy" id="2136097"/>
    <lineage>
        <taxon>Bacteria</taxon>
        <taxon>Thermotogati</taxon>
        <taxon>Deinococcota</taxon>
        <taxon>Deinococci</taxon>
        <taxon>Deinococcales</taxon>
        <taxon>Deinococcaceae</taxon>
        <taxon>Deinococcus</taxon>
    </lineage>
</organism>
<proteinExistence type="predicted"/>
<dbReference type="Pfam" id="PF01551">
    <property type="entry name" value="Peptidase_M23"/>
    <property type="match status" value="1"/>
</dbReference>
<evidence type="ECO:0000259" key="2">
    <source>
        <dbReference type="Pfam" id="PF01551"/>
    </source>
</evidence>
<dbReference type="EMBL" id="JBHRZG010000024">
    <property type="protein sequence ID" value="MFC3834799.1"/>
    <property type="molecule type" value="Genomic_DNA"/>
</dbReference>
<feature type="compositionally biased region" description="Low complexity" evidence="1">
    <location>
        <begin position="1785"/>
        <end position="1802"/>
    </location>
</feature>
<feature type="region of interest" description="Disordered" evidence="1">
    <location>
        <begin position="853"/>
        <end position="880"/>
    </location>
</feature>
<evidence type="ECO:0000313" key="4">
    <source>
        <dbReference type="Proteomes" id="UP001595803"/>
    </source>
</evidence>
<evidence type="ECO:0000313" key="3">
    <source>
        <dbReference type="EMBL" id="MFC3834799.1"/>
    </source>
</evidence>
<dbReference type="PANTHER" id="PTHR21666">
    <property type="entry name" value="PEPTIDASE-RELATED"/>
    <property type="match status" value="1"/>
</dbReference>